<proteinExistence type="predicted"/>
<sequence length="509" mass="59570">MNSPVYYFNLLVFFIVKIKTSIHDTAVIREILNYDTNECYLKINSKTGKNYSLTIIKEFGIFVWEALTRNVFFVSKLKKYYSLSKFNERNEIYKKYYLKKLIYYLNGSSEDYIIYNKISESENDFLDIVVRKTSEIFYSFRLCHKDKLDNSDSLLQIMREIIDKGICIETNSIDNRLYIYEKWCIGFLSYYNRCLNEEFKQRIVDFAEENKNHISKSDCIDSNYDFKHFKFTNKTTFMDLCDAFNITDFNNKSNIASVNNNNDTTEYEINVYTTVNYDKNTTQFNNMLSNDVSNTTIQSFFNGTYLSNELETSTSTKNYDNTGPFTTLETNSVINDANTSTFIVNPIYNTSFDNNNTIIFRNNTQTSTLNYYSITNTVEDISNISSVSNDIKTTTFKKIFFTTESSINFGTTKLNETFNTSVLTNTINDTVIDRNLSTITPNSSYNKTQQANISFIENHFVKISGFLVMLGIIVFFIVYMKICKRKIVTKTKEEEIFELDDDWSYIRTK</sequence>
<dbReference type="RefSeq" id="XP_065328931.1">
    <property type="nucleotide sequence ID" value="XM_065472859.1"/>
</dbReference>
<gene>
    <name evidence="2" type="ORF">VNE69_03007</name>
</gene>
<keyword evidence="1" id="KW-1133">Transmembrane helix</keyword>
<reference evidence="2" key="1">
    <citation type="journal article" date="2024" name="BMC Genomics">
        <title>Functional annotation of a divergent genome using sequence and structure-based similarity.</title>
        <authorList>
            <person name="Svedberg D."/>
            <person name="Winiger R.R."/>
            <person name="Berg A."/>
            <person name="Sharma H."/>
            <person name="Tellgren-Roth C."/>
            <person name="Debrunner-Vossbrinck B.A."/>
            <person name="Vossbrinck C.R."/>
            <person name="Barandun J."/>
        </authorList>
    </citation>
    <scope>NUCLEOTIDE SEQUENCE</scope>
    <source>
        <strain evidence="2">Illinois isolate</strain>
    </source>
</reference>
<dbReference type="AlphaFoldDB" id="A0AAX4JA50"/>
<evidence type="ECO:0000313" key="3">
    <source>
        <dbReference type="Proteomes" id="UP001334084"/>
    </source>
</evidence>
<protein>
    <submittedName>
        <fullName evidence="2">SP-containing membrane protein</fullName>
    </submittedName>
</protein>
<accession>A0AAX4JA50</accession>
<evidence type="ECO:0000256" key="1">
    <source>
        <dbReference type="SAM" id="Phobius"/>
    </source>
</evidence>
<keyword evidence="1" id="KW-0472">Membrane</keyword>
<keyword evidence="3" id="KW-1185">Reference proteome</keyword>
<dbReference type="KEGG" id="vnx:VNE69_03007"/>
<evidence type="ECO:0000313" key="2">
    <source>
        <dbReference type="EMBL" id="WUR02786.1"/>
    </source>
</evidence>
<organism evidence="2 3">
    <name type="scientific">Vairimorpha necatrix</name>
    <dbReference type="NCBI Taxonomy" id="6039"/>
    <lineage>
        <taxon>Eukaryota</taxon>
        <taxon>Fungi</taxon>
        <taxon>Fungi incertae sedis</taxon>
        <taxon>Microsporidia</taxon>
        <taxon>Nosematidae</taxon>
        <taxon>Vairimorpha</taxon>
    </lineage>
</organism>
<dbReference type="GeneID" id="90540603"/>
<feature type="transmembrane region" description="Helical" evidence="1">
    <location>
        <begin position="460"/>
        <end position="480"/>
    </location>
</feature>
<keyword evidence="1" id="KW-0812">Transmembrane</keyword>
<dbReference type="EMBL" id="CP142728">
    <property type="protein sequence ID" value="WUR02786.1"/>
    <property type="molecule type" value="Genomic_DNA"/>
</dbReference>
<name>A0AAX4JA50_9MICR</name>
<dbReference type="Proteomes" id="UP001334084">
    <property type="component" value="Chromosome 3"/>
</dbReference>